<sequence>METKRKREQKFTRQMQIKLMAVFAFVLLLMVALNLVIAHINVTNGDKYAKQVLSQQTYDSRTIPYRRGEILDRNGNVLAKSEKVYNVILDCYAINSMDDYIEPTIAAVSEQFGLDSATVRDVICSEETKDSRYQVIKKEISVEEKQAFEDYIDTSEDKEMSKAKREELENVQGVWFEEDYVRTYPLDTLACTVIGFSNKLNDGISGLESYYTEILNGVDGREYGYLNQDMELEENIIEPEDGNSIVSTIDVNIQQVVEKYIAQLEEENKNGPQEKTAGHASLNTGVIVANPNNGEILAMATDKTFNLNDPQNLDGWYTEKEQKAMTEEEKSEALNSLWYNYCVSEAFELGSTYKPNVVAAALDSGSVTEDFGMTCIGYLQPLTNEDPIACTGTHGEEGLKDIIRNSCNPGMMTIGFQMGIDTFCKYQDIFGFGKRTGIDLPNENAGYLYDTNTMGTMELATCSFGQGFTATMIQELQAFCADINGGYLYKPHVVKQILDADGGVVKNIDPLLMAQPVSSKTSSLIREYLEAVVTDGTATSAAIPGYRIGGKTGTAEKLPRGDGRYIISFICAVPIDDPQVVVYTVIDEPNIENQEDGSYTKDLARNILTEILPYLGIYPTEEITEEERQSLGMQVEKEGGDTQWVSQYVYDDYGNLMYDETTWEPLTEMVEVDENGNVVSSESEDTNENGSLYGNVAPPDPQGEEQIDENWSDGVTSQDLQIGTQ</sequence>
<feature type="domain" description="Penicillin-binding protein transpeptidase" evidence="5">
    <location>
        <begin position="285"/>
        <end position="608"/>
    </location>
</feature>
<evidence type="ECO:0000256" key="4">
    <source>
        <dbReference type="SAM" id="MobiDB-lite"/>
    </source>
</evidence>
<evidence type="ECO:0000313" key="7">
    <source>
        <dbReference type="EMBL" id="MBC8571693.1"/>
    </source>
</evidence>
<name>A0ABR7N7F9_9FIRM</name>
<evidence type="ECO:0000313" key="8">
    <source>
        <dbReference type="Proteomes" id="UP000657421"/>
    </source>
</evidence>
<reference evidence="7 8" key="1">
    <citation type="submission" date="2020-08" db="EMBL/GenBank/DDBJ databases">
        <title>Genome public.</title>
        <authorList>
            <person name="Liu C."/>
            <person name="Sun Q."/>
        </authorList>
    </citation>
    <scope>NUCLEOTIDE SEQUENCE [LARGE SCALE GENOMIC DNA]</scope>
    <source>
        <strain evidence="7 8">NSJ-46</strain>
    </source>
</reference>
<dbReference type="Proteomes" id="UP000657421">
    <property type="component" value="Unassembled WGS sequence"/>
</dbReference>
<dbReference type="InterPro" id="IPR050515">
    <property type="entry name" value="Beta-lactam/transpept"/>
</dbReference>
<dbReference type="Pfam" id="PF03717">
    <property type="entry name" value="PBP_dimer"/>
    <property type="match status" value="1"/>
</dbReference>
<dbReference type="InterPro" id="IPR005311">
    <property type="entry name" value="PBP_dimer"/>
</dbReference>
<dbReference type="Pfam" id="PF00905">
    <property type="entry name" value="Transpeptidase"/>
    <property type="match status" value="1"/>
</dbReference>
<protein>
    <submittedName>
        <fullName evidence="7">Cell division protein FtsI</fullName>
    </submittedName>
</protein>
<keyword evidence="3" id="KW-0472">Membrane</keyword>
<dbReference type="GO" id="GO:0051301">
    <property type="term" value="P:cell division"/>
    <property type="evidence" value="ECO:0007669"/>
    <property type="project" value="UniProtKB-KW"/>
</dbReference>
<evidence type="ECO:0000259" key="5">
    <source>
        <dbReference type="Pfam" id="PF00905"/>
    </source>
</evidence>
<dbReference type="InterPro" id="IPR001460">
    <property type="entry name" value="PCN-bd_Tpept"/>
</dbReference>
<comment type="subcellular location">
    <subcellularLocation>
        <location evidence="1">Membrane</location>
    </subcellularLocation>
</comment>
<feature type="compositionally biased region" description="Acidic residues" evidence="4">
    <location>
        <begin position="702"/>
        <end position="711"/>
    </location>
</feature>
<dbReference type="EMBL" id="JACRSZ010000001">
    <property type="protein sequence ID" value="MBC8571693.1"/>
    <property type="molecule type" value="Genomic_DNA"/>
</dbReference>
<comment type="similarity">
    <text evidence="2">Belongs to the transpeptidase family.</text>
</comment>
<dbReference type="Gene3D" id="3.90.1310.10">
    <property type="entry name" value="Penicillin-binding protein 2a (Domain 2)"/>
    <property type="match status" value="1"/>
</dbReference>
<proteinExistence type="inferred from homology"/>
<dbReference type="PANTHER" id="PTHR30627">
    <property type="entry name" value="PEPTIDOGLYCAN D,D-TRANSPEPTIDASE"/>
    <property type="match status" value="1"/>
</dbReference>
<dbReference type="InterPro" id="IPR012338">
    <property type="entry name" value="Beta-lactam/transpept-like"/>
</dbReference>
<keyword evidence="7" id="KW-0131">Cell cycle</keyword>
<evidence type="ECO:0000256" key="3">
    <source>
        <dbReference type="ARBA" id="ARBA00023136"/>
    </source>
</evidence>
<evidence type="ECO:0000259" key="6">
    <source>
        <dbReference type="Pfam" id="PF03717"/>
    </source>
</evidence>
<dbReference type="RefSeq" id="WP_249306638.1">
    <property type="nucleotide sequence ID" value="NZ_JACRSZ010000001.1"/>
</dbReference>
<dbReference type="SUPFAM" id="SSF56519">
    <property type="entry name" value="Penicillin binding protein dimerisation domain"/>
    <property type="match status" value="1"/>
</dbReference>
<feature type="compositionally biased region" description="Polar residues" evidence="4">
    <location>
        <begin position="713"/>
        <end position="725"/>
    </location>
</feature>
<feature type="region of interest" description="Disordered" evidence="4">
    <location>
        <begin position="678"/>
        <end position="725"/>
    </location>
</feature>
<keyword evidence="8" id="KW-1185">Reference proteome</keyword>
<evidence type="ECO:0000256" key="1">
    <source>
        <dbReference type="ARBA" id="ARBA00004370"/>
    </source>
</evidence>
<gene>
    <name evidence="7" type="ORF">H8716_01120</name>
</gene>
<evidence type="ECO:0000256" key="2">
    <source>
        <dbReference type="ARBA" id="ARBA00007171"/>
    </source>
</evidence>
<organism evidence="7 8">
    <name type="scientific">Jingyaoa shaoxingensis</name>
    <dbReference type="NCBI Taxonomy" id="2763671"/>
    <lineage>
        <taxon>Bacteria</taxon>
        <taxon>Bacillati</taxon>
        <taxon>Bacillota</taxon>
        <taxon>Clostridia</taxon>
        <taxon>Lachnospirales</taxon>
        <taxon>Lachnospiraceae</taxon>
        <taxon>Jingyaoa</taxon>
    </lineage>
</organism>
<dbReference type="Gene3D" id="3.40.710.10">
    <property type="entry name" value="DD-peptidase/beta-lactamase superfamily"/>
    <property type="match status" value="1"/>
</dbReference>
<accession>A0ABR7N7F9</accession>
<keyword evidence="7" id="KW-0132">Cell division</keyword>
<dbReference type="InterPro" id="IPR036138">
    <property type="entry name" value="PBP_dimer_sf"/>
</dbReference>
<comment type="caution">
    <text evidence="7">The sequence shown here is derived from an EMBL/GenBank/DDBJ whole genome shotgun (WGS) entry which is preliminary data.</text>
</comment>
<feature type="domain" description="Penicillin-binding protein dimerisation" evidence="6">
    <location>
        <begin position="63"/>
        <end position="228"/>
    </location>
</feature>
<dbReference type="SUPFAM" id="SSF56601">
    <property type="entry name" value="beta-lactamase/transpeptidase-like"/>
    <property type="match status" value="1"/>
</dbReference>